<keyword evidence="2" id="KW-1185">Reference proteome</keyword>
<gene>
    <name evidence="1" type="ORF">IPOD504_LOCUS151</name>
</gene>
<feature type="non-terminal residue" evidence="1">
    <location>
        <position position="37"/>
    </location>
</feature>
<accession>A0ABN8HPG3</accession>
<organism evidence="1 2">
    <name type="scientific">Iphiclides podalirius</name>
    <name type="common">scarce swallowtail</name>
    <dbReference type="NCBI Taxonomy" id="110791"/>
    <lineage>
        <taxon>Eukaryota</taxon>
        <taxon>Metazoa</taxon>
        <taxon>Ecdysozoa</taxon>
        <taxon>Arthropoda</taxon>
        <taxon>Hexapoda</taxon>
        <taxon>Insecta</taxon>
        <taxon>Pterygota</taxon>
        <taxon>Neoptera</taxon>
        <taxon>Endopterygota</taxon>
        <taxon>Lepidoptera</taxon>
        <taxon>Glossata</taxon>
        <taxon>Ditrysia</taxon>
        <taxon>Papilionoidea</taxon>
        <taxon>Papilionidae</taxon>
        <taxon>Papilioninae</taxon>
        <taxon>Iphiclides</taxon>
    </lineage>
</organism>
<reference evidence="1" key="1">
    <citation type="submission" date="2022-03" db="EMBL/GenBank/DDBJ databases">
        <authorList>
            <person name="Martin H S."/>
        </authorList>
    </citation>
    <scope>NUCLEOTIDE SEQUENCE</scope>
</reference>
<name>A0ABN8HPG3_9NEOP</name>
<sequence>MKFFRKEISLGKRTRYVRRMDAAPWYESTYPPPRGVL</sequence>
<proteinExistence type="predicted"/>
<evidence type="ECO:0000313" key="2">
    <source>
        <dbReference type="Proteomes" id="UP000837857"/>
    </source>
</evidence>
<protein>
    <submittedName>
        <fullName evidence="1">Uncharacterized protein</fullName>
    </submittedName>
</protein>
<evidence type="ECO:0000313" key="1">
    <source>
        <dbReference type="EMBL" id="CAH2034480.1"/>
    </source>
</evidence>
<dbReference type="Proteomes" id="UP000837857">
    <property type="component" value="Chromosome 1"/>
</dbReference>
<dbReference type="EMBL" id="OW152813">
    <property type="protein sequence ID" value="CAH2034480.1"/>
    <property type="molecule type" value="Genomic_DNA"/>
</dbReference>